<dbReference type="GO" id="GO:1902201">
    <property type="term" value="P:negative regulation of bacterial-type flagellum-dependent cell motility"/>
    <property type="evidence" value="ECO:0007669"/>
    <property type="project" value="TreeGrafter"/>
</dbReference>
<dbReference type="Pfam" id="PF00072">
    <property type="entry name" value="Response_reg"/>
    <property type="match status" value="1"/>
</dbReference>
<evidence type="ECO:0000256" key="3">
    <source>
        <dbReference type="PROSITE-ProRule" id="PRU00169"/>
    </source>
</evidence>
<evidence type="ECO:0000256" key="1">
    <source>
        <dbReference type="ARBA" id="ARBA00012528"/>
    </source>
</evidence>
<feature type="coiled-coil region" evidence="4">
    <location>
        <begin position="141"/>
        <end position="175"/>
    </location>
</feature>
<evidence type="ECO:0000256" key="4">
    <source>
        <dbReference type="SAM" id="Coils"/>
    </source>
</evidence>
<name>I0IAU8_PHYMF</name>
<dbReference type="GO" id="GO:0005886">
    <property type="term" value="C:plasma membrane"/>
    <property type="evidence" value="ECO:0007669"/>
    <property type="project" value="TreeGrafter"/>
</dbReference>
<dbReference type="InterPro" id="IPR011006">
    <property type="entry name" value="CheY-like_superfamily"/>
</dbReference>
<dbReference type="GO" id="GO:0043709">
    <property type="term" value="P:cell adhesion involved in single-species biofilm formation"/>
    <property type="evidence" value="ECO:0007669"/>
    <property type="project" value="TreeGrafter"/>
</dbReference>
<dbReference type="PROSITE" id="PS50887">
    <property type="entry name" value="GGDEF"/>
    <property type="match status" value="1"/>
</dbReference>
<dbReference type="SUPFAM" id="SSF52172">
    <property type="entry name" value="CheY-like"/>
    <property type="match status" value="1"/>
</dbReference>
<evidence type="ECO:0000259" key="6">
    <source>
        <dbReference type="PROSITE" id="PS50887"/>
    </source>
</evidence>
<dbReference type="Gene3D" id="3.40.50.2300">
    <property type="match status" value="1"/>
</dbReference>
<dbReference type="Gene3D" id="3.30.70.270">
    <property type="match status" value="1"/>
</dbReference>
<feature type="modified residue" description="4-aspartylphosphate" evidence="3">
    <location>
        <position position="66"/>
    </location>
</feature>
<dbReference type="Pfam" id="PF00990">
    <property type="entry name" value="GGDEF"/>
    <property type="match status" value="1"/>
</dbReference>
<comment type="catalytic activity">
    <reaction evidence="2">
        <text>2 GTP = 3',3'-c-di-GMP + 2 diphosphate</text>
        <dbReference type="Rhea" id="RHEA:24898"/>
        <dbReference type="ChEBI" id="CHEBI:33019"/>
        <dbReference type="ChEBI" id="CHEBI:37565"/>
        <dbReference type="ChEBI" id="CHEBI:58805"/>
        <dbReference type="EC" id="2.7.7.65"/>
    </reaction>
</comment>
<dbReference type="CDD" id="cd00156">
    <property type="entry name" value="REC"/>
    <property type="match status" value="1"/>
</dbReference>
<dbReference type="eggNOG" id="COG3706">
    <property type="taxonomic scope" value="Bacteria"/>
</dbReference>
<dbReference type="PANTHER" id="PTHR45138:SF9">
    <property type="entry name" value="DIGUANYLATE CYCLASE DGCM-RELATED"/>
    <property type="match status" value="1"/>
</dbReference>
<feature type="domain" description="GGDEF" evidence="6">
    <location>
        <begin position="203"/>
        <end position="340"/>
    </location>
</feature>
<accession>I0IAU8</accession>
<dbReference type="KEGG" id="phm:PSMK_02270"/>
<dbReference type="EC" id="2.7.7.65" evidence="1"/>
<keyword evidence="4" id="KW-0175">Coiled coil</keyword>
<dbReference type="HOGENOM" id="CLU_000445_11_28_0"/>
<dbReference type="InterPro" id="IPR029787">
    <property type="entry name" value="Nucleotide_cyclase"/>
</dbReference>
<dbReference type="PANTHER" id="PTHR45138">
    <property type="entry name" value="REGULATORY COMPONENTS OF SENSORY TRANSDUCTION SYSTEM"/>
    <property type="match status" value="1"/>
</dbReference>
<dbReference type="InterPro" id="IPR043128">
    <property type="entry name" value="Rev_trsase/Diguanyl_cyclase"/>
</dbReference>
<keyword evidence="8" id="KW-1185">Reference proteome</keyword>
<dbReference type="EMBL" id="AP012338">
    <property type="protein sequence ID" value="BAM02386.1"/>
    <property type="molecule type" value="Genomic_DNA"/>
</dbReference>
<organism evidence="7 8">
    <name type="scientific">Phycisphaera mikurensis (strain NBRC 102666 / KCTC 22515 / FYK2301M01)</name>
    <dbReference type="NCBI Taxonomy" id="1142394"/>
    <lineage>
        <taxon>Bacteria</taxon>
        <taxon>Pseudomonadati</taxon>
        <taxon>Planctomycetota</taxon>
        <taxon>Phycisphaerae</taxon>
        <taxon>Phycisphaerales</taxon>
        <taxon>Phycisphaeraceae</taxon>
        <taxon>Phycisphaera</taxon>
    </lineage>
</organism>
<feature type="domain" description="Response regulatory" evidence="5">
    <location>
        <begin position="16"/>
        <end position="131"/>
    </location>
</feature>
<dbReference type="GO" id="GO:0000160">
    <property type="term" value="P:phosphorelay signal transduction system"/>
    <property type="evidence" value="ECO:0007669"/>
    <property type="project" value="InterPro"/>
</dbReference>
<dbReference type="SMART" id="SM00448">
    <property type="entry name" value="REC"/>
    <property type="match status" value="1"/>
</dbReference>
<dbReference type="SMART" id="SM00267">
    <property type="entry name" value="GGDEF"/>
    <property type="match status" value="1"/>
</dbReference>
<dbReference type="RefSeq" id="WP_014435606.1">
    <property type="nucleotide sequence ID" value="NC_017080.1"/>
</dbReference>
<dbReference type="GO" id="GO:0052621">
    <property type="term" value="F:diguanylate cyclase activity"/>
    <property type="evidence" value="ECO:0007669"/>
    <property type="project" value="UniProtKB-EC"/>
</dbReference>
<keyword evidence="3" id="KW-0597">Phosphoprotein</keyword>
<dbReference type="Proteomes" id="UP000007881">
    <property type="component" value="Chromosome"/>
</dbReference>
<dbReference type="NCBIfam" id="TIGR00254">
    <property type="entry name" value="GGDEF"/>
    <property type="match status" value="1"/>
</dbReference>
<proteinExistence type="predicted"/>
<dbReference type="InterPro" id="IPR001789">
    <property type="entry name" value="Sig_transdc_resp-reg_receiver"/>
</dbReference>
<dbReference type="CDD" id="cd01949">
    <property type="entry name" value="GGDEF"/>
    <property type="match status" value="1"/>
</dbReference>
<evidence type="ECO:0000259" key="5">
    <source>
        <dbReference type="PROSITE" id="PS50110"/>
    </source>
</evidence>
<reference evidence="7 8" key="1">
    <citation type="submission" date="2012-02" db="EMBL/GenBank/DDBJ databases">
        <title>Complete genome sequence of Phycisphaera mikurensis NBRC 102666.</title>
        <authorList>
            <person name="Ankai A."/>
            <person name="Hosoyama A."/>
            <person name="Terui Y."/>
            <person name="Sekine M."/>
            <person name="Fukai R."/>
            <person name="Kato Y."/>
            <person name="Nakamura S."/>
            <person name="Yamada-Narita S."/>
            <person name="Kawakoshi A."/>
            <person name="Fukunaga Y."/>
            <person name="Yamazaki S."/>
            <person name="Fujita N."/>
        </authorList>
    </citation>
    <scope>NUCLEOTIDE SEQUENCE [LARGE SCALE GENOMIC DNA]</scope>
    <source>
        <strain evidence="8">NBRC 102666 / KCTC 22515 / FYK2301M01</strain>
    </source>
</reference>
<protein>
    <recommendedName>
        <fullName evidence="1">diguanylate cyclase</fullName>
        <ecNumber evidence="1">2.7.7.65</ecNumber>
    </recommendedName>
</protein>
<dbReference type="PROSITE" id="PS50110">
    <property type="entry name" value="RESPONSE_REGULATORY"/>
    <property type="match status" value="1"/>
</dbReference>
<evidence type="ECO:0000313" key="7">
    <source>
        <dbReference type="EMBL" id="BAM02386.1"/>
    </source>
</evidence>
<dbReference type="SUPFAM" id="SSF55073">
    <property type="entry name" value="Nucleotide cyclase"/>
    <property type="match status" value="1"/>
</dbReference>
<dbReference type="AlphaFoldDB" id="I0IAU8"/>
<dbReference type="InterPro" id="IPR000160">
    <property type="entry name" value="GGDEF_dom"/>
</dbReference>
<dbReference type="STRING" id="1142394.PSMK_02270"/>
<evidence type="ECO:0000313" key="8">
    <source>
        <dbReference type="Proteomes" id="UP000007881"/>
    </source>
</evidence>
<gene>
    <name evidence="7" type="ordered locus">PSMK_02270</name>
</gene>
<evidence type="ECO:0000256" key="2">
    <source>
        <dbReference type="ARBA" id="ARBA00034247"/>
    </source>
</evidence>
<dbReference type="InterPro" id="IPR050469">
    <property type="entry name" value="Diguanylate_Cyclase"/>
</dbReference>
<dbReference type="FunFam" id="3.30.70.270:FF:000001">
    <property type="entry name" value="Diguanylate cyclase domain protein"/>
    <property type="match status" value="1"/>
</dbReference>
<sequence>MESTPPANAVASPSPRLLLIEDDPDTADLILETVQDYFGRGCCDHAPDAAAARAADIDGFDLVLSDMNLPDGTGLEVMDSLLERRPDLPIVFVTGENILGNAVAAVKKGAYDYVVKAGDYLFTIPVVVEKNLELWRIKQDNQRMARELAEMLGAVQQKNRQLEEAVARAETLAATDPLTGLANRRSLNKSLSQRFAETKRSGGDLAVLMMDLDGFKGLNDHAGHPAGDRMLVAAARAIEANCRHSDVAGRFGGDEFVVVLPSTGLDLARGVAERIREDFEASARGACREVGYPDSVSMSAGLATLRGSDSRSVEQLVAHADAALYAAKAAGKRRLEIYTREAA</sequence>